<dbReference type="InterPro" id="IPR036881">
    <property type="entry name" value="Glyco_hydro_3_C_sf"/>
</dbReference>
<dbReference type="Pfam" id="PF00933">
    <property type="entry name" value="Glyco_hydro_3"/>
    <property type="match status" value="1"/>
</dbReference>
<name>A0A1H8ZXS8_9GAMM</name>
<evidence type="ECO:0000259" key="3">
    <source>
        <dbReference type="Pfam" id="PF00933"/>
    </source>
</evidence>
<dbReference type="InterPro" id="IPR017853">
    <property type="entry name" value="GH"/>
</dbReference>
<feature type="chain" id="PRO_5011726507" evidence="2">
    <location>
        <begin position="30"/>
        <end position="652"/>
    </location>
</feature>
<dbReference type="PANTHER" id="PTHR30620">
    <property type="entry name" value="PERIPLASMIC BETA-GLUCOSIDASE-RELATED"/>
    <property type="match status" value="1"/>
</dbReference>
<gene>
    <name evidence="5" type="ORF">SAMN04244573_00296</name>
</gene>
<reference evidence="5 6" key="1">
    <citation type="submission" date="2016-10" db="EMBL/GenBank/DDBJ databases">
        <authorList>
            <person name="de Groot N.N."/>
        </authorList>
    </citation>
    <scope>NUCLEOTIDE SEQUENCE [LARGE SCALE GENOMIC DNA]</scope>
    <source>
        <strain evidence="5 6">DSM 378</strain>
    </source>
</reference>
<feature type="signal peptide" evidence="2">
    <location>
        <begin position="1"/>
        <end position="29"/>
    </location>
</feature>
<protein>
    <submittedName>
        <fullName evidence="5">Beta-glucosidase</fullName>
    </submittedName>
</protein>
<feature type="domain" description="Glycoside hydrolase family 3 N-terminal" evidence="3">
    <location>
        <begin position="69"/>
        <end position="389"/>
    </location>
</feature>
<dbReference type="Pfam" id="PF01915">
    <property type="entry name" value="Glyco_hydro_3_C"/>
    <property type="match status" value="1"/>
</dbReference>
<dbReference type="InterPro" id="IPR036962">
    <property type="entry name" value="Glyco_hydro_3_N_sf"/>
</dbReference>
<keyword evidence="2" id="KW-0732">Signal</keyword>
<evidence type="ECO:0000259" key="4">
    <source>
        <dbReference type="Pfam" id="PF01915"/>
    </source>
</evidence>
<dbReference type="PANTHER" id="PTHR30620:SF77">
    <property type="entry name" value="LYSOSOMAL BETA GLUCOSIDASE-LIKE"/>
    <property type="match status" value="1"/>
</dbReference>
<evidence type="ECO:0000313" key="5">
    <source>
        <dbReference type="EMBL" id="SEP69174.1"/>
    </source>
</evidence>
<dbReference type="EMBL" id="FOFJ01000002">
    <property type="protein sequence ID" value="SEP69174.1"/>
    <property type="molecule type" value="Genomic_DNA"/>
</dbReference>
<evidence type="ECO:0000256" key="2">
    <source>
        <dbReference type="SAM" id="SignalP"/>
    </source>
</evidence>
<accession>A0A1H8ZXS8</accession>
<dbReference type="Proteomes" id="UP000199267">
    <property type="component" value="Unassembled WGS sequence"/>
</dbReference>
<sequence>MRNNQKYNFFGFAILLGLIAGSGSSVCLAAQTETEDLTNIDNWPQIESPFPHDSQTEDYITKIINTMSLKEKVGQMIIVELPFINAEDLAKFPIGAVLNGGDSSPGGYKNTPLAEWVSLADKFHDIVKTRDGAYIPLLWGTDAVHGQNKIIGATIFPHNIGLGATHNPPLIRKIGVATAQEVIVSGQNWVFAPTLAVAQNYSWGRTYESYSSDPAIVEKIAPEIVKGLQGEIGVDFLSDRHVIATAKHFVGDGGTTDGRDQGNTSINEETLVKTHAAGYEPAIQAGVQTIMASYSSWNGVKMHENHYLIADVLKGRMGFDGFVVGDWNGHAQVPGCSKSSCPQAINAGVDMLMVTEPWKELYFNTIKQVENGEIHLERVDDAVRRILRVKYRAGLFNQPHPSLRPGGGDPSILGNMANRSLARQAVRQSLVLLKNQDDVLPIPANSRVLVVGKGANDIGMQSGGWTLTWQGGIDRNESFPKGESILQGLQRAIEASGGKVSFSENGDFTERPDYVVMVFGETPYAEMKGDINTLSFSQLNGQPLELLKKLKSASLPIISVFLSGRPLWVTPEMIHSDAFVAAWLPGTEGAGVADVLVRKPNGEINFDFEGRLSFPWPDSPEASELSKPLFPLDYGLRYQHEPTADKRLPKEN</sequence>
<dbReference type="GO" id="GO:0008422">
    <property type="term" value="F:beta-glucosidase activity"/>
    <property type="evidence" value="ECO:0007669"/>
    <property type="project" value="TreeGrafter"/>
</dbReference>
<dbReference type="InterPro" id="IPR002772">
    <property type="entry name" value="Glyco_hydro_3_C"/>
</dbReference>
<dbReference type="InterPro" id="IPR001764">
    <property type="entry name" value="Glyco_hydro_3_N"/>
</dbReference>
<dbReference type="PRINTS" id="PR00133">
    <property type="entry name" value="GLHYDRLASE3"/>
</dbReference>
<dbReference type="InterPro" id="IPR051915">
    <property type="entry name" value="Cellulose_Degrad_GH3"/>
</dbReference>
<dbReference type="Gene3D" id="3.20.20.300">
    <property type="entry name" value="Glycoside hydrolase, family 3, N-terminal domain"/>
    <property type="match status" value="1"/>
</dbReference>
<dbReference type="AlphaFoldDB" id="A0A1H8ZXS8"/>
<feature type="domain" description="Glycoside hydrolase family 3 C-terminal" evidence="4">
    <location>
        <begin position="430"/>
        <end position="638"/>
    </location>
</feature>
<proteinExistence type="predicted"/>
<dbReference type="GO" id="GO:0009251">
    <property type="term" value="P:glucan catabolic process"/>
    <property type="evidence" value="ECO:0007669"/>
    <property type="project" value="TreeGrafter"/>
</dbReference>
<keyword evidence="1" id="KW-0378">Hydrolase</keyword>
<evidence type="ECO:0000313" key="6">
    <source>
        <dbReference type="Proteomes" id="UP000199267"/>
    </source>
</evidence>
<organism evidence="5 6">
    <name type="scientific">Azotobacter beijerinckii</name>
    <dbReference type="NCBI Taxonomy" id="170623"/>
    <lineage>
        <taxon>Bacteria</taxon>
        <taxon>Pseudomonadati</taxon>
        <taxon>Pseudomonadota</taxon>
        <taxon>Gammaproteobacteria</taxon>
        <taxon>Pseudomonadales</taxon>
        <taxon>Pseudomonadaceae</taxon>
        <taxon>Azotobacter</taxon>
    </lineage>
</organism>
<dbReference type="Gene3D" id="3.40.50.1700">
    <property type="entry name" value="Glycoside hydrolase family 3 C-terminal domain"/>
    <property type="match status" value="1"/>
</dbReference>
<dbReference type="SUPFAM" id="SSF52279">
    <property type="entry name" value="Beta-D-glucan exohydrolase, C-terminal domain"/>
    <property type="match status" value="1"/>
</dbReference>
<evidence type="ECO:0000256" key="1">
    <source>
        <dbReference type="ARBA" id="ARBA00022801"/>
    </source>
</evidence>
<dbReference type="SUPFAM" id="SSF51445">
    <property type="entry name" value="(Trans)glycosidases"/>
    <property type="match status" value="1"/>
</dbReference>
<dbReference type="RefSeq" id="WP_090618999.1">
    <property type="nucleotide sequence ID" value="NZ_FOFJ01000002.1"/>
</dbReference>